<keyword evidence="3" id="KW-1185">Reference proteome</keyword>
<evidence type="ECO:0000313" key="2">
    <source>
        <dbReference type="EMBL" id="PBK94336.1"/>
    </source>
</evidence>
<dbReference type="InParanoid" id="A0A2H3E3T0"/>
<name>A0A2H3E3T0_ARMGA</name>
<feature type="compositionally biased region" description="Acidic residues" evidence="1">
    <location>
        <begin position="114"/>
        <end position="126"/>
    </location>
</feature>
<protein>
    <submittedName>
        <fullName evidence="2">Uncharacterized protein</fullName>
    </submittedName>
</protein>
<feature type="region of interest" description="Disordered" evidence="1">
    <location>
        <begin position="67"/>
        <end position="130"/>
    </location>
</feature>
<sequence length="148" mass="16265">MTSKSVHAPPCLLYYRPRNTGRQLVVLAVLHSTASSARIPPMLGCCQAKGSNVPYTIARLAIHLQSDSGGRRRRYPGRDAVENVPCDDGGRKEKSEEAPRLEFPIASPISFFDLNDDDDDDDDETSDWTILDDSYAATTTANDSEFAT</sequence>
<accession>A0A2H3E3T0</accession>
<gene>
    <name evidence="2" type="ORF">ARMGADRAFT_1079024</name>
</gene>
<evidence type="ECO:0000313" key="3">
    <source>
        <dbReference type="Proteomes" id="UP000217790"/>
    </source>
</evidence>
<dbReference type="AlphaFoldDB" id="A0A2H3E3T0"/>
<dbReference type="EMBL" id="KZ293654">
    <property type="protein sequence ID" value="PBK94336.1"/>
    <property type="molecule type" value="Genomic_DNA"/>
</dbReference>
<proteinExistence type="predicted"/>
<reference evidence="3" key="1">
    <citation type="journal article" date="2017" name="Nat. Ecol. Evol.">
        <title>Genome expansion and lineage-specific genetic innovations in the forest pathogenic fungi Armillaria.</title>
        <authorList>
            <person name="Sipos G."/>
            <person name="Prasanna A.N."/>
            <person name="Walter M.C."/>
            <person name="O'Connor E."/>
            <person name="Balint B."/>
            <person name="Krizsan K."/>
            <person name="Kiss B."/>
            <person name="Hess J."/>
            <person name="Varga T."/>
            <person name="Slot J."/>
            <person name="Riley R."/>
            <person name="Boka B."/>
            <person name="Rigling D."/>
            <person name="Barry K."/>
            <person name="Lee J."/>
            <person name="Mihaltcheva S."/>
            <person name="LaButti K."/>
            <person name="Lipzen A."/>
            <person name="Waldron R."/>
            <person name="Moloney N.M."/>
            <person name="Sperisen C."/>
            <person name="Kredics L."/>
            <person name="Vagvoelgyi C."/>
            <person name="Patrignani A."/>
            <person name="Fitzpatrick D."/>
            <person name="Nagy I."/>
            <person name="Doyle S."/>
            <person name="Anderson J.B."/>
            <person name="Grigoriev I.V."/>
            <person name="Gueldener U."/>
            <person name="Muensterkoetter M."/>
            <person name="Nagy L.G."/>
        </authorList>
    </citation>
    <scope>NUCLEOTIDE SEQUENCE [LARGE SCALE GENOMIC DNA]</scope>
    <source>
        <strain evidence="3">Ar21-2</strain>
    </source>
</reference>
<feature type="compositionally biased region" description="Basic and acidic residues" evidence="1">
    <location>
        <begin position="88"/>
        <end position="100"/>
    </location>
</feature>
<organism evidence="2 3">
    <name type="scientific">Armillaria gallica</name>
    <name type="common">Bulbous honey fungus</name>
    <name type="synonym">Armillaria bulbosa</name>
    <dbReference type="NCBI Taxonomy" id="47427"/>
    <lineage>
        <taxon>Eukaryota</taxon>
        <taxon>Fungi</taxon>
        <taxon>Dikarya</taxon>
        <taxon>Basidiomycota</taxon>
        <taxon>Agaricomycotina</taxon>
        <taxon>Agaricomycetes</taxon>
        <taxon>Agaricomycetidae</taxon>
        <taxon>Agaricales</taxon>
        <taxon>Marasmiineae</taxon>
        <taxon>Physalacriaceae</taxon>
        <taxon>Armillaria</taxon>
    </lineage>
</organism>
<dbReference type="Proteomes" id="UP000217790">
    <property type="component" value="Unassembled WGS sequence"/>
</dbReference>
<evidence type="ECO:0000256" key="1">
    <source>
        <dbReference type="SAM" id="MobiDB-lite"/>
    </source>
</evidence>